<dbReference type="Proteomes" id="UP001180551">
    <property type="component" value="Unassembled WGS sequence"/>
</dbReference>
<gene>
    <name evidence="2" type="ORF">RM550_34645</name>
</gene>
<sequence>MRTISLLRWVNGLRALTPGLTVTAPVSARSGTALTTPAPGRALTTPAPGRAHAAPALHGRAKSRNVPARKGNPPVCDTAPTAARGTVPPSASGTSGRAAGPLGDLRLRIRPAVPRAAAVRCGAPHTAAGPAGASLPGFRHEAQPAL</sequence>
<proteinExistence type="predicted"/>
<keyword evidence="3" id="KW-1185">Reference proteome</keyword>
<name>A0ABU2TIQ6_9ACTN</name>
<feature type="region of interest" description="Disordered" evidence="1">
    <location>
        <begin position="31"/>
        <end position="102"/>
    </location>
</feature>
<dbReference type="RefSeq" id="WP_311627721.1">
    <property type="nucleotide sequence ID" value="NZ_JAVRFE010000077.1"/>
</dbReference>
<evidence type="ECO:0000256" key="1">
    <source>
        <dbReference type="SAM" id="MobiDB-lite"/>
    </source>
</evidence>
<protein>
    <recommendedName>
        <fullName evidence="4">Secreted protein</fullName>
    </recommendedName>
</protein>
<feature type="region of interest" description="Disordered" evidence="1">
    <location>
        <begin position="127"/>
        <end position="146"/>
    </location>
</feature>
<reference evidence="2" key="1">
    <citation type="submission" date="2024-05" db="EMBL/GenBank/DDBJ databases">
        <title>30 novel species of actinomycetes from the DSMZ collection.</title>
        <authorList>
            <person name="Nouioui I."/>
        </authorList>
    </citation>
    <scope>NUCLEOTIDE SEQUENCE</scope>
    <source>
        <strain evidence="2">DSM 41527</strain>
    </source>
</reference>
<evidence type="ECO:0000313" key="2">
    <source>
        <dbReference type="EMBL" id="MDT0460802.1"/>
    </source>
</evidence>
<comment type="caution">
    <text evidence="2">The sequence shown here is derived from an EMBL/GenBank/DDBJ whole genome shotgun (WGS) entry which is preliminary data.</text>
</comment>
<accession>A0ABU2TIQ6</accession>
<evidence type="ECO:0000313" key="3">
    <source>
        <dbReference type="Proteomes" id="UP001180551"/>
    </source>
</evidence>
<organism evidence="2 3">
    <name type="scientific">Streptomyces mooreae</name>
    <dbReference type="NCBI Taxonomy" id="3075523"/>
    <lineage>
        <taxon>Bacteria</taxon>
        <taxon>Bacillati</taxon>
        <taxon>Actinomycetota</taxon>
        <taxon>Actinomycetes</taxon>
        <taxon>Kitasatosporales</taxon>
        <taxon>Streptomycetaceae</taxon>
        <taxon>Streptomyces</taxon>
    </lineage>
</organism>
<dbReference type="EMBL" id="JAVRFE010000077">
    <property type="protein sequence ID" value="MDT0460802.1"/>
    <property type="molecule type" value="Genomic_DNA"/>
</dbReference>
<evidence type="ECO:0008006" key="4">
    <source>
        <dbReference type="Google" id="ProtNLM"/>
    </source>
</evidence>